<dbReference type="EnsemblPlants" id="TuG1812G0400003507.01.T01">
    <property type="protein sequence ID" value="TuG1812G0400003507.01.T01"/>
    <property type="gene ID" value="TuG1812G0400003507.01"/>
</dbReference>
<evidence type="ECO:0000313" key="2">
    <source>
        <dbReference type="EnsemblPlants" id="TuG1812G0400003507.01.T01"/>
    </source>
</evidence>
<protein>
    <submittedName>
        <fullName evidence="2">Uncharacterized protein</fullName>
    </submittedName>
</protein>
<evidence type="ECO:0000256" key="1">
    <source>
        <dbReference type="SAM" id="MobiDB-lite"/>
    </source>
</evidence>
<dbReference type="Gramene" id="TuG1812G0400003507.01.T01">
    <property type="protein sequence ID" value="TuG1812G0400003507.01.T01"/>
    <property type="gene ID" value="TuG1812G0400003507.01"/>
</dbReference>
<feature type="compositionally biased region" description="Basic and acidic residues" evidence="1">
    <location>
        <begin position="139"/>
        <end position="148"/>
    </location>
</feature>
<accession>A0A8R7Q932</accession>
<name>A0A8R7Q932_TRIUA</name>
<reference evidence="3" key="1">
    <citation type="journal article" date="2013" name="Nature">
        <title>Draft genome of the wheat A-genome progenitor Triticum urartu.</title>
        <authorList>
            <person name="Ling H.Q."/>
            <person name="Zhao S."/>
            <person name="Liu D."/>
            <person name="Wang J."/>
            <person name="Sun H."/>
            <person name="Zhang C."/>
            <person name="Fan H."/>
            <person name="Li D."/>
            <person name="Dong L."/>
            <person name="Tao Y."/>
            <person name="Gao C."/>
            <person name="Wu H."/>
            <person name="Li Y."/>
            <person name="Cui Y."/>
            <person name="Guo X."/>
            <person name="Zheng S."/>
            <person name="Wang B."/>
            <person name="Yu K."/>
            <person name="Liang Q."/>
            <person name="Yang W."/>
            <person name="Lou X."/>
            <person name="Chen J."/>
            <person name="Feng M."/>
            <person name="Jian J."/>
            <person name="Zhang X."/>
            <person name="Luo G."/>
            <person name="Jiang Y."/>
            <person name="Liu J."/>
            <person name="Wang Z."/>
            <person name="Sha Y."/>
            <person name="Zhang B."/>
            <person name="Wu H."/>
            <person name="Tang D."/>
            <person name="Shen Q."/>
            <person name="Xue P."/>
            <person name="Zou S."/>
            <person name="Wang X."/>
            <person name="Liu X."/>
            <person name="Wang F."/>
            <person name="Yang Y."/>
            <person name="An X."/>
            <person name="Dong Z."/>
            <person name="Zhang K."/>
            <person name="Zhang X."/>
            <person name="Luo M.C."/>
            <person name="Dvorak J."/>
            <person name="Tong Y."/>
            <person name="Wang J."/>
            <person name="Yang H."/>
            <person name="Li Z."/>
            <person name="Wang D."/>
            <person name="Zhang A."/>
            <person name="Wang J."/>
        </authorList>
    </citation>
    <scope>NUCLEOTIDE SEQUENCE</scope>
    <source>
        <strain evidence="3">cv. G1812</strain>
    </source>
</reference>
<reference evidence="2" key="2">
    <citation type="submission" date="2018-03" db="EMBL/GenBank/DDBJ databases">
        <title>The Triticum urartu genome reveals the dynamic nature of wheat genome evolution.</title>
        <authorList>
            <person name="Ling H."/>
            <person name="Ma B."/>
            <person name="Shi X."/>
            <person name="Liu H."/>
            <person name="Dong L."/>
            <person name="Sun H."/>
            <person name="Cao Y."/>
            <person name="Gao Q."/>
            <person name="Zheng S."/>
            <person name="Li Y."/>
            <person name="Yu Y."/>
            <person name="Du H."/>
            <person name="Qi M."/>
            <person name="Li Y."/>
            <person name="Yu H."/>
            <person name="Cui Y."/>
            <person name="Wang N."/>
            <person name="Chen C."/>
            <person name="Wu H."/>
            <person name="Zhao Y."/>
            <person name="Zhang J."/>
            <person name="Li Y."/>
            <person name="Zhou W."/>
            <person name="Zhang B."/>
            <person name="Hu W."/>
            <person name="Eijk M."/>
            <person name="Tang J."/>
            <person name="Witsenboer H."/>
            <person name="Zhao S."/>
            <person name="Li Z."/>
            <person name="Zhang A."/>
            <person name="Wang D."/>
            <person name="Liang C."/>
        </authorList>
    </citation>
    <scope>NUCLEOTIDE SEQUENCE [LARGE SCALE GENOMIC DNA]</scope>
    <source>
        <strain evidence="2">cv. G1812</strain>
    </source>
</reference>
<sequence>MCSSFHKKPIADQGRGGGYGAGAGFQLVMAKIVCLRLRGSSARGSECCSLPCPAVWPRWSSSALVLAYENPAAQETSPNTTGLRLPVQIPSPRPPFIQASMLMQCFFCIMLLGVHVAEPSSLFAFGRLRVRVRDGPKEERFQEGENQHRNSGPHDGAAGRIRDGQCFLPRHGHP</sequence>
<keyword evidence="3" id="KW-1185">Reference proteome</keyword>
<proteinExistence type="predicted"/>
<reference evidence="2" key="3">
    <citation type="submission" date="2022-06" db="UniProtKB">
        <authorList>
            <consortium name="EnsemblPlants"/>
        </authorList>
    </citation>
    <scope>IDENTIFICATION</scope>
</reference>
<evidence type="ECO:0000313" key="3">
    <source>
        <dbReference type="Proteomes" id="UP000015106"/>
    </source>
</evidence>
<dbReference type="Proteomes" id="UP000015106">
    <property type="component" value="Chromosome 4"/>
</dbReference>
<feature type="region of interest" description="Disordered" evidence="1">
    <location>
        <begin position="139"/>
        <end position="174"/>
    </location>
</feature>
<organism evidence="2 3">
    <name type="scientific">Triticum urartu</name>
    <name type="common">Red wild einkorn</name>
    <name type="synonym">Crithodium urartu</name>
    <dbReference type="NCBI Taxonomy" id="4572"/>
    <lineage>
        <taxon>Eukaryota</taxon>
        <taxon>Viridiplantae</taxon>
        <taxon>Streptophyta</taxon>
        <taxon>Embryophyta</taxon>
        <taxon>Tracheophyta</taxon>
        <taxon>Spermatophyta</taxon>
        <taxon>Magnoliopsida</taxon>
        <taxon>Liliopsida</taxon>
        <taxon>Poales</taxon>
        <taxon>Poaceae</taxon>
        <taxon>BOP clade</taxon>
        <taxon>Pooideae</taxon>
        <taxon>Triticodae</taxon>
        <taxon>Triticeae</taxon>
        <taxon>Triticinae</taxon>
        <taxon>Triticum</taxon>
    </lineage>
</organism>
<dbReference type="AlphaFoldDB" id="A0A8R7Q932"/>